<keyword evidence="2" id="KW-0812">Transmembrane</keyword>
<dbReference type="AlphaFoldDB" id="A0A6G8FIZ3"/>
<evidence type="ECO:0000256" key="2">
    <source>
        <dbReference type="SAM" id="Phobius"/>
    </source>
</evidence>
<protein>
    <submittedName>
        <fullName evidence="3">Uncharacterized protein</fullName>
    </submittedName>
</protein>
<organism evidence="3 4">
    <name type="scientific">Leucobacter insecticola</name>
    <dbReference type="NCBI Taxonomy" id="2714934"/>
    <lineage>
        <taxon>Bacteria</taxon>
        <taxon>Bacillati</taxon>
        <taxon>Actinomycetota</taxon>
        <taxon>Actinomycetes</taxon>
        <taxon>Micrococcales</taxon>
        <taxon>Microbacteriaceae</taxon>
        <taxon>Leucobacter</taxon>
    </lineage>
</organism>
<gene>
    <name evidence="3" type="ORF">G7067_08405</name>
</gene>
<dbReference type="RefSeq" id="WP_166323455.1">
    <property type="nucleotide sequence ID" value="NZ_CP049934.1"/>
</dbReference>
<feature type="region of interest" description="Disordered" evidence="1">
    <location>
        <begin position="1"/>
        <end position="67"/>
    </location>
</feature>
<dbReference type="KEGG" id="lins:G7067_08405"/>
<keyword evidence="2" id="KW-1133">Transmembrane helix</keyword>
<proteinExistence type="predicted"/>
<reference evidence="3 4" key="1">
    <citation type="submission" date="2020-03" db="EMBL/GenBank/DDBJ databases">
        <title>Leucobacter sp. nov., isolated from beetles.</title>
        <authorList>
            <person name="Hyun D.-W."/>
            <person name="Bae J.-W."/>
        </authorList>
    </citation>
    <scope>NUCLEOTIDE SEQUENCE [LARGE SCALE GENOMIC DNA]</scope>
    <source>
        <strain evidence="3 4">HDW9B</strain>
    </source>
</reference>
<dbReference type="Proteomes" id="UP000501387">
    <property type="component" value="Chromosome"/>
</dbReference>
<feature type="compositionally biased region" description="Low complexity" evidence="1">
    <location>
        <begin position="9"/>
        <end position="25"/>
    </location>
</feature>
<dbReference type="EMBL" id="CP049934">
    <property type="protein sequence ID" value="QIM16436.1"/>
    <property type="molecule type" value="Genomic_DNA"/>
</dbReference>
<keyword evidence="4" id="KW-1185">Reference proteome</keyword>
<feature type="transmembrane region" description="Helical" evidence="2">
    <location>
        <begin position="151"/>
        <end position="172"/>
    </location>
</feature>
<sequence length="178" mass="17759">MFDDPASRAAVSNSPDSPSAPATPSGGDFDDLISRAVAQEGAAGTSNTSALILPSMPEDTGGLSGPLGSTGEFYLTGSIELPKSMGETGGHSALIDSVEVDPVVAHETSEPQVTSEAGPVPVSARRAVSARVSSGIPVVAKPAKENNKLPLVLSLTGGGLLAAVIAYVVWAASQGMFG</sequence>
<evidence type="ECO:0000313" key="4">
    <source>
        <dbReference type="Proteomes" id="UP000501387"/>
    </source>
</evidence>
<keyword evidence="2" id="KW-0472">Membrane</keyword>
<accession>A0A6G8FIZ3</accession>
<name>A0A6G8FIZ3_9MICO</name>
<evidence type="ECO:0000313" key="3">
    <source>
        <dbReference type="EMBL" id="QIM16436.1"/>
    </source>
</evidence>
<evidence type="ECO:0000256" key="1">
    <source>
        <dbReference type="SAM" id="MobiDB-lite"/>
    </source>
</evidence>